<dbReference type="SMART" id="SM00823">
    <property type="entry name" value="PKS_PP"/>
    <property type="match status" value="2"/>
</dbReference>
<dbReference type="Gene3D" id="3.30.559.10">
    <property type="entry name" value="Chloramphenicol acetyltransferase-like domain"/>
    <property type="match status" value="2"/>
</dbReference>
<dbReference type="InterPro" id="IPR020806">
    <property type="entry name" value="PKS_PP-bd"/>
</dbReference>
<dbReference type="RefSeq" id="WP_317786938.1">
    <property type="nucleotide sequence ID" value="NZ_AP028461.1"/>
</dbReference>
<evidence type="ECO:0000256" key="3">
    <source>
        <dbReference type="ARBA" id="ARBA00022553"/>
    </source>
</evidence>
<dbReference type="PROSITE" id="PS50075">
    <property type="entry name" value="CARRIER"/>
    <property type="match status" value="2"/>
</dbReference>
<dbReference type="Gene3D" id="3.30.300.30">
    <property type="match status" value="2"/>
</dbReference>
<keyword evidence="6" id="KW-1185">Reference proteome</keyword>
<evidence type="ECO:0000313" key="5">
    <source>
        <dbReference type="EMBL" id="MFD1371831.1"/>
    </source>
</evidence>
<dbReference type="Gene3D" id="3.40.50.12780">
    <property type="entry name" value="N-terminal domain of ligase-like"/>
    <property type="match status" value="2"/>
</dbReference>
<dbReference type="CDD" id="cd05930">
    <property type="entry name" value="A_NRPS"/>
    <property type="match status" value="1"/>
</dbReference>
<sequence>MRQRELSPVEAALWTECQSAAGAEAYTIPYVLRLRGAVDVQALRAALRLVVARHETLRTGYGWHDGRPVATVHDDVDVPFTVVDLTGADHPDGELDERIRAASSGGFDFAHPPLLRATLLLVDDGAVFCLYVHHLITDGRSREVLFADLLTAYGTGAAPAGEPGTGYTEWSAGQLRALADGDLDEHRDVWRRRLAVAQTAPDRLVTGAGSRTYQGSRVTRELTGDDLAKVRRLAATRRTTVGAVLAAAWSVALAGFGDGRNAGFAMASANRPVRHIDVVGSFAAVVPVAVEIDPEAEFGAVLAEVTGTLRDAMSRPALPVHLLADAGRPRRGFDTMFVHTVVPDEIRLPGLTITPMAGGGQTAKCALLLSVTEAPERIELLVEYATDRVTGQTAESLIGTVHAVLTGATAQTRVVDLAPRPAESWSRGAAVGVVGVLPAIRDRVGHTPDETAVVAGDVRLSYAELWRRSGVVAARLAAEGVRRGSFVGVSLDRSADLVPVLLGIMRAGAAYVPLPPWYPADRLAFMVADAGVEVVVGSFDGDVTVLPADTPRESGAGTFDDVPLSLGDPAYVIYTSGSTGRPKGVVVTHANLGWLLESTRPAVGTRPGDVWSVFHSYAFDFSVFEIWCALASGGTAVVVDGDTVRSPRAFGRLLADEGVTVLSQTPSAFKQLVGELPADSRVRVVVFGGERLDLAAVRGWREDPVVAGLSLVNMYGITETTVHVTEHEVGAGEPTGSPVGFGLPGTDVRVLDAYLRPVPAGVVGEIYVGGQGVALGYWGRPDLTAQRFVPDPFASVPGARMYRSGDLARVHADGGLEYVGRADFQVKVRGHRIELGEIEHAIAAYPGVRSGVVSALRQSDDSVRLVAHVVPADGVELSVGPLREFLAAGLADYMIPAVFVFLPELPLTVNGKVDRTALPAPDDERPELSTAYTAPSNDLERSLAEVWAQVLRVQRVGVHDNFFELGGDSILAVQIIGELSRFGLTVTLDALFRTPTIAALAETLTAAVPPGALPAPFELLTDQERAMVPPDVEDAYPMTATQLGMYLQNRLHANSRIYHNLNSLDVTGRVDPDAFTAAVEAAVQRIPALRTGFAVDGLLRPLQLVYRTAPADVTCVDLLGLTEAEQETAIEKVIAAELDDAFEPGRPPQIRFRLLRRAADRFQLLVVESHLIVDGWSFTSLLAEIFEDHWSVVDTGAPLDRPPLRSSFAEFVKLEQAAITSAESRAFWARQVADAPPTRIADLAERDGELTIARRSVDIPAEVEQGLRDLAGRLGVPLKSVLMAAHLRVLAGLLGSREVVSGMVTHGRPEGPDGDRIKGLFLNTVPFRLALGDGSWSDIVRHAHRAEVDLLPHRRYPLGRILRDLHRSELFDASFHFVTFHELKRVFHDGSPWDIRPDTRSSENTHFRLMAAFSVHPPADRLALVLVHDQVTLGRHIDMLADAYARALATLATDADRPHASFSLLDRAESWSAGDRVEVTDVVSAVRDSVHRAPDGIAVVAGADRISYAELWRRSGVVAARLAAEGVRRGSFVGVSLDRSADLVPVLLGIMRAGAAYVPLPPWYPADRLAFMVADAGVEVVVGSFDGDATVLPADTLRDAEAPPFTELTVTPDDAAYMIYTSGSTGRPKGVLVTHGNVGWLLSATRPVVRPTPDDVFSVFHSYAFDVSVYEIWAALGAGATAVVVDNDTARSPRAFGRLLADEGVTVLSQTPSAFKQLVGEIPGDAKVRVVVFGGERLDFAAVRSWRADPVVAGLSLINLYGITETTVHVTAHEVGADEPVESPVGYGMAGTDVWVLDAFLRPTPVGVVGEIYVGGQGVTLGYWGRPDLTAQRFVPDPFAPEPGARMYRSGDLARVRPDGGLEYVGRADFQVKVRGHRIELGEIEHAIAAYPGVRSCVVVAQRQADNSVRLIAYVVPADGAEPAVGPLRDFLAVGLADYMIPAAFVFLPELPLTVNGKVDRAALPAPDDERPELSTLFEAPSNDLERSLAEVWADVLRVQRVGVHDNFFELGGDSILAVQIAAEIQMRTGRPVELVDIYQAPSVRELAEHLAAVDEYAAAEVQA</sequence>
<dbReference type="InterPro" id="IPR010071">
    <property type="entry name" value="AA_adenyl_dom"/>
</dbReference>
<dbReference type="InterPro" id="IPR045851">
    <property type="entry name" value="AMP-bd_C_sf"/>
</dbReference>
<comment type="caution">
    <text evidence="5">The sequence shown here is derived from an EMBL/GenBank/DDBJ whole genome shotgun (WGS) entry which is preliminary data.</text>
</comment>
<dbReference type="Pfam" id="PF13193">
    <property type="entry name" value="AMP-binding_C"/>
    <property type="match status" value="2"/>
</dbReference>
<reference evidence="6" key="1">
    <citation type="journal article" date="2019" name="Int. J. Syst. Evol. Microbiol.">
        <title>The Global Catalogue of Microorganisms (GCM) 10K type strain sequencing project: providing services to taxonomists for standard genome sequencing and annotation.</title>
        <authorList>
            <consortium name="The Broad Institute Genomics Platform"/>
            <consortium name="The Broad Institute Genome Sequencing Center for Infectious Disease"/>
            <person name="Wu L."/>
            <person name="Ma J."/>
        </authorList>
    </citation>
    <scope>NUCLEOTIDE SEQUENCE [LARGE SCALE GENOMIC DNA]</scope>
    <source>
        <strain evidence="6">CCM 7526</strain>
    </source>
</reference>
<dbReference type="InterPro" id="IPR009081">
    <property type="entry name" value="PP-bd_ACP"/>
</dbReference>
<dbReference type="SUPFAM" id="SSF47336">
    <property type="entry name" value="ACP-like"/>
    <property type="match status" value="2"/>
</dbReference>
<keyword evidence="2" id="KW-0596">Phosphopantetheine</keyword>
<dbReference type="Pfam" id="PF00501">
    <property type="entry name" value="AMP-binding"/>
    <property type="match status" value="2"/>
</dbReference>
<dbReference type="Proteomes" id="UP001597183">
    <property type="component" value="Unassembled WGS sequence"/>
</dbReference>
<dbReference type="InterPro" id="IPR006162">
    <property type="entry name" value="Ppantetheine_attach_site"/>
</dbReference>
<name>A0ABW4ALS5_9ACTN</name>
<dbReference type="PROSITE" id="PS00455">
    <property type="entry name" value="AMP_BINDING"/>
    <property type="match status" value="2"/>
</dbReference>
<dbReference type="CDD" id="cd17643">
    <property type="entry name" value="A_NRPS_Cytc1-like"/>
    <property type="match status" value="1"/>
</dbReference>
<feature type="domain" description="Carrier" evidence="4">
    <location>
        <begin position="1980"/>
        <end position="2055"/>
    </location>
</feature>
<dbReference type="InterPro" id="IPR020845">
    <property type="entry name" value="AMP-binding_CS"/>
</dbReference>
<organism evidence="5 6">
    <name type="scientific">Actinoplanes sichuanensis</name>
    <dbReference type="NCBI Taxonomy" id="512349"/>
    <lineage>
        <taxon>Bacteria</taxon>
        <taxon>Bacillati</taxon>
        <taxon>Actinomycetota</taxon>
        <taxon>Actinomycetes</taxon>
        <taxon>Micromonosporales</taxon>
        <taxon>Micromonosporaceae</taxon>
        <taxon>Actinoplanes</taxon>
    </lineage>
</organism>
<dbReference type="PROSITE" id="PS00012">
    <property type="entry name" value="PHOSPHOPANTETHEINE"/>
    <property type="match status" value="2"/>
</dbReference>
<dbReference type="Gene3D" id="1.10.1200.10">
    <property type="entry name" value="ACP-like"/>
    <property type="match status" value="2"/>
</dbReference>
<dbReference type="InterPro" id="IPR000873">
    <property type="entry name" value="AMP-dep_synth/lig_dom"/>
</dbReference>
<dbReference type="SUPFAM" id="SSF56801">
    <property type="entry name" value="Acetyl-CoA synthetase-like"/>
    <property type="match status" value="2"/>
</dbReference>
<dbReference type="InterPro" id="IPR042099">
    <property type="entry name" value="ANL_N_sf"/>
</dbReference>
<dbReference type="EMBL" id="JBHTMK010000053">
    <property type="protein sequence ID" value="MFD1371831.1"/>
    <property type="molecule type" value="Genomic_DNA"/>
</dbReference>
<feature type="domain" description="Carrier" evidence="4">
    <location>
        <begin position="934"/>
        <end position="1008"/>
    </location>
</feature>
<gene>
    <name evidence="5" type="ORF">ACFQ5G_41445</name>
</gene>
<evidence type="ECO:0000313" key="6">
    <source>
        <dbReference type="Proteomes" id="UP001597183"/>
    </source>
</evidence>
<dbReference type="NCBIfam" id="TIGR01733">
    <property type="entry name" value="AA-adenyl-dom"/>
    <property type="match status" value="2"/>
</dbReference>
<dbReference type="InterPro" id="IPR001242">
    <property type="entry name" value="Condensation_dom"/>
</dbReference>
<evidence type="ECO:0000256" key="2">
    <source>
        <dbReference type="ARBA" id="ARBA00022450"/>
    </source>
</evidence>
<dbReference type="SUPFAM" id="SSF52777">
    <property type="entry name" value="CoA-dependent acyltransferases"/>
    <property type="match status" value="4"/>
</dbReference>
<keyword evidence="3" id="KW-0597">Phosphoprotein</keyword>
<dbReference type="Pfam" id="PF00550">
    <property type="entry name" value="PP-binding"/>
    <property type="match status" value="2"/>
</dbReference>
<dbReference type="InterPro" id="IPR023213">
    <property type="entry name" value="CAT-like_dom_sf"/>
</dbReference>
<dbReference type="InterPro" id="IPR036736">
    <property type="entry name" value="ACP-like_sf"/>
</dbReference>
<evidence type="ECO:0000256" key="1">
    <source>
        <dbReference type="ARBA" id="ARBA00001957"/>
    </source>
</evidence>
<dbReference type="Gene3D" id="3.30.559.30">
    <property type="entry name" value="Nonribosomal peptide synthetase, condensation domain"/>
    <property type="match status" value="2"/>
</dbReference>
<dbReference type="PANTHER" id="PTHR45527">
    <property type="entry name" value="NONRIBOSOMAL PEPTIDE SYNTHETASE"/>
    <property type="match status" value="1"/>
</dbReference>
<proteinExistence type="predicted"/>
<evidence type="ECO:0000259" key="4">
    <source>
        <dbReference type="PROSITE" id="PS50075"/>
    </source>
</evidence>
<comment type="cofactor">
    <cofactor evidence="1">
        <name>pantetheine 4'-phosphate</name>
        <dbReference type="ChEBI" id="CHEBI:47942"/>
    </cofactor>
</comment>
<dbReference type="InterPro" id="IPR025110">
    <property type="entry name" value="AMP-bd_C"/>
</dbReference>
<dbReference type="PANTHER" id="PTHR45527:SF1">
    <property type="entry name" value="FATTY ACID SYNTHASE"/>
    <property type="match status" value="1"/>
</dbReference>
<dbReference type="Pfam" id="PF00668">
    <property type="entry name" value="Condensation"/>
    <property type="match status" value="2"/>
</dbReference>
<accession>A0ABW4ALS5</accession>
<protein>
    <submittedName>
        <fullName evidence="5">Non-ribosomal peptide synthetase</fullName>
    </submittedName>
</protein>